<feature type="binding site" evidence="7">
    <location>
        <position position="347"/>
    </location>
    <ligand>
        <name>3-phosphoshikimate</name>
        <dbReference type="ChEBI" id="CHEBI:145989"/>
    </ligand>
</feature>
<dbReference type="InterPro" id="IPR001986">
    <property type="entry name" value="Enolpyruvate_Tfrase_dom"/>
</dbReference>
<feature type="binding site" evidence="7">
    <location>
        <position position="123"/>
    </location>
    <ligand>
        <name>phosphoenolpyruvate</name>
        <dbReference type="ChEBI" id="CHEBI:58702"/>
    </ligand>
</feature>
<dbReference type="EMBL" id="JBHSMG010000001">
    <property type="protein sequence ID" value="MFC5501136.1"/>
    <property type="molecule type" value="Genomic_DNA"/>
</dbReference>
<protein>
    <recommendedName>
        <fullName evidence="7">3-phosphoshikimate 1-carboxyvinyltransferase</fullName>
        <ecNumber evidence="7">2.5.1.19</ecNumber>
    </recommendedName>
    <alternativeName>
        <fullName evidence="7">5-enolpyruvylshikimate-3-phosphate synthase</fullName>
        <shortName evidence="7">EPSP synthase</shortName>
        <shortName evidence="7">EPSPS</shortName>
    </alternativeName>
</protein>
<feature type="binding site" evidence="7">
    <location>
        <position position="49"/>
    </location>
    <ligand>
        <name>3-phosphoshikimate</name>
        <dbReference type="ChEBI" id="CHEBI:145989"/>
    </ligand>
</feature>
<feature type="binding site" evidence="7">
    <location>
        <position position="44"/>
    </location>
    <ligand>
        <name>phosphoenolpyruvate</name>
        <dbReference type="ChEBI" id="CHEBI:58702"/>
    </ligand>
</feature>
<dbReference type="Proteomes" id="UP001596039">
    <property type="component" value="Unassembled WGS sequence"/>
</dbReference>
<accession>A0ABW0NKK2</accession>
<feature type="binding site" evidence="7">
    <location>
        <position position="151"/>
    </location>
    <ligand>
        <name>phosphoenolpyruvate</name>
        <dbReference type="ChEBI" id="CHEBI:58702"/>
    </ligand>
</feature>
<reference evidence="10" key="1">
    <citation type="journal article" date="2019" name="Int. J. Syst. Evol. Microbiol.">
        <title>The Global Catalogue of Microorganisms (GCM) 10K type strain sequencing project: providing services to taxonomists for standard genome sequencing and annotation.</title>
        <authorList>
            <consortium name="The Broad Institute Genomics Platform"/>
            <consortium name="The Broad Institute Genome Sequencing Center for Infectious Disease"/>
            <person name="Wu L."/>
            <person name="Ma J."/>
        </authorList>
    </citation>
    <scope>NUCLEOTIDE SEQUENCE [LARGE SCALE GENOMIC DNA]</scope>
    <source>
        <strain evidence="10">CGMCC 4.6997</strain>
    </source>
</reference>
<feature type="binding site" evidence="7">
    <location>
        <position position="199"/>
    </location>
    <ligand>
        <name>3-phosphoshikimate</name>
        <dbReference type="ChEBI" id="CHEBI:145989"/>
    </ligand>
</feature>
<keyword evidence="10" id="KW-1185">Reference proteome</keyword>
<comment type="subunit">
    <text evidence="7">Monomer.</text>
</comment>
<evidence type="ECO:0000259" key="8">
    <source>
        <dbReference type="Pfam" id="PF00275"/>
    </source>
</evidence>
<dbReference type="GO" id="GO:0003866">
    <property type="term" value="F:3-phosphoshikimate 1-carboxyvinyltransferase activity"/>
    <property type="evidence" value="ECO:0007669"/>
    <property type="project" value="UniProtKB-EC"/>
</dbReference>
<keyword evidence="7" id="KW-0963">Cytoplasm</keyword>
<comment type="similarity">
    <text evidence="2 7">Belongs to the EPSP synthase family.</text>
</comment>
<gene>
    <name evidence="7 9" type="primary">aroA</name>
    <name evidence="9" type="ORF">ACFPJ4_02660</name>
</gene>
<dbReference type="PANTHER" id="PTHR21090">
    <property type="entry name" value="AROM/DEHYDROQUINATE SYNTHASE"/>
    <property type="match status" value="1"/>
</dbReference>
<evidence type="ECO:0000313" key="9">
    <source>
        <dbReference type="EMBL" id="MFC5501136.1"/>
    </source>
</evidence>
<feature type="binding site" evidence="7">
    <location>
        <position position="374"/>
    </location>
    <ligand>
        <name>3-phosphoshikimate</name>
        <dbReference type="ChEBI" id="CHEBI:145989"/>
    </ligand>
</feature>
<evidence type="ECO:0000256" key="4">
    <source>
        <dbReference type="ARBA" id="ARBA00022679"/>
    </source>
</evidence>
<comment type="caution">
    <text evidence="9">The sequence shown here is derived from an EMBL/GenBank/DDBJ whole genome shotgun (WGS) entry which is preliminary data.</text>
</comment>
<evidence type="ECO:0000256" key="1">
    <source>
        <dbReference type="ARBA" id="ARBA00004811"/>
    </source>
</evidence>
<dbReference type="InterPro" id="IPR013792">
    <property type="entry name" value="RNA3'P_cycl/enolpyr_Trfase_a/b"/>
</dbReference>
<dbReference type="InterPro" id="IPR036968">
    <property type="entry name" value="Enolpyruvate_Tfrase_sf"/>
</dbReference>
<proteinExistence type="inferred from homology"/>
<feature type="active site" description="Proton acceptor" evidence="7">
    <location>
        <position position="347"/>
    </location>
</feature>
<comment type="pathway">
    <text evidence="1 7">Metabolic intermediate biosynthesis; chorismate biosynthesis; chorismate from D-erythrose 4-phosphate and phosphoenolpyruvate: step 6/7.</text>
</comment>
<comment type="catalytic activity">
    <reaction evidence="6">
        <text>3-phosphoshikimate + phosphoenolpyruvate = 5-O-(1-carboxyvinyl)-3-phosphoshikimate + phosphate</text>
        <dbReference type="Rhea" id="RHEA:21256"/>
        <dbReference type="ChEBI" id="CHEBI:43474"/>
        <dbReference type="ChEBI" id="CHEBI:57701"/>
        <dbReference type="ChEBI" id="CHEBI:58702"/>
        <dbReference type="ChEBI" id="CHEBI:145989"/>
        <dbReference type="EC" id="2.5.1.19"/>
    </reaction>
    <physiologicalReaction direction="left-to-right" evidence="6">
        <dbReference type="Rhea" id="RHEA:21257"/>
    </physiologicalReaction>
</comment>
<feature type="binding site" evidence="7">
    <location>
        <position position="226"/>
    </location>
    <ligand>
        <name>3-phosphoshikimate</name>
        <dbReference type="ChEBI" id="CHEBI:145989"/>
    </ligand>
</feature>
<keyword evidence="5 7" id="KW-0057">Aromatic amino acid biosynthesis</keyword>
<comment type="function">
    <text evidence="7">Catalyzes the transfer of the enolpyruvyl moiety of phosphoenolpyruvate (PEP) to the 5-hydroxyl of shikimate-3-phosphate (S3P) to produce enolpyruvyl shikimate-3-phosphate and inorganic phosphate.</text>
</comment>
<feature type="binding site" evidence="7">
    <location>
        <position position="45"/>
    </location>
    <ligand>
        <name>3-phosphoshikimate</name>
        <dbReference type="ChEBI" id="CHEBI:145989"/>
    </ligand>
</feature>
<feature type="domain" description="Enolpyruvate transferase" evidence="8">
    <location>
        <begin position="30"/>
        <end position="451"/>
    </location>
</feature>
<evidence type="ECO:0000313" key="10">
    <source>
        <dbReference type="Proteomes" id="UP001596039"/>
    </source>
</evidence>
<dbReference type="PROSITE" id="PS00104">
    <property type="entry name" value="EPSP_SYNTHASE_1"/>
    <property type="match status" value="1"/>
</dbReference>
<dbReference type="HAMAP" id="MF_00210">
    <property type="entry name" value="EPSP_synth"/>
    <property type="match status" value="1"/>
</dbReference>
<dbReference type="RefSeq" id="WP_386738738.1">
    <property type="nucleotide sequence ID" value="NZ_JBHSMG010000001.1"/>
</dbReference>
<feature type="binding site" evidence="7">
    <location>
        <position position="444"/>
    </location>
    <ligand>
        <name>phosphoenolpyruvate</name>
        <dbReference type="ChEBI" id="CHEBI:58702"/>
    </ligand>
</feature>
<feature type="binding site" evidence="7">
    <location>
        <position position="199"/>
    </location>
    <ligand>
        <name>phosphoenolpyruvate</name>
        <dbReference type="ChEBI" id="CHEBI:58702"/>
    </ligand>
</feature>
<evidence type="ECO:0000256" key="5">
    <source>
        <dbReference type="ARBA" id="ARBA00023141"/>
    </source>
</evidence>
<feature type="binding site" evidence="7">
    <location>
        <position position="198"/>
    </location>
    <ligand>
        <name>3-phosphoshikimate</name>
        <dbReference type="ChEBI" id="CHEBI:145989"/>
    </ligand>
</feature>
<comment type="caution">
    <text evidence="7">Lacks conserved residue(s) required for the propagation of feature annotation.</text>
</comment>
<dbReference type="InterPro" id="IPR006264">
    <property type="entry name" value="EPSP_synthase"/>
</dbReference>
<dbReference type="CDD" id="cd01556">
    <property type="entry name" value="EPSP_synthase"/>
    <property type="match status" value="1"/>
</dbReference>
<dbReference type="InterPro" id="IPR023193">
    <property type="entry name" value="EPSP_synthase_CS"/>
</dbReference>
<feature type="binding site" evidence="7">
    <location>
        <position position="44"/>
    </location>
    <ligand>
        <name>3-phosphoshikimate</name>
        <dbReference type="ChEBI" id="CHEBI:145989"/>
    </ligand>
</feature>
<dbReference type="PIRSF" id="PIRSF000505">
    <property type="entry name" value="EPSPS"/>
    <property type="match status" value="1"/>
</dbReference>
<dbReference type="PANTHER" id="PTHR21090:SF5">
    <property type="entry name" value="PENTAFUNCTIONAL AROM POLYPEPTIDE"/>
    <property type="match status" value="1"/>
</dbReference>
<dbReference type="Gene3D" id="3.65.10.10">
    <property type="entry name" value="Enolpyruvate transferase domain"/>
    <property type="match status" value="2"/>
</dbReference>
<dbReference type="Pfam" id="PF00275">
    <property type="entry name" value="EPSP_synthase"/>
    <property type="match status" value="1"/>
</dbReference>
<evidence type="ECO:0000256" key="7">
    <source>
        <dbReference type="HAMAP-Rule" id="MF_00210"/>
    </source>
</evidence>
<evidence type="ECO:0000256" key="6">
    <source>
        <dbReference type="ARBA" id="ARBA00044633"/>
    </source>
</evidence>
<dbReference type="SUPFAM" id="SSF55205">
    <property type="entry name" value="EPT/RTPC-like"/>
    <property type="match status" value="1"/>
</dbReference>
<dbReference type="NCBIfam" id="TIGR01356">
    <property type="entry name" value="aroA"/>
    <property type="match status" value="1"/>
</dbReference>
<comment type="subcellular location">
    <subcellularLocation>
        <location evidence="7">Cytoplasm</location>
    </subcellularLocation>
</comment>
<dbReference type="EC" id="2.5.1.19" evidence="7"/>
<organism evidence="9 10">
    <name type="scientific">Lysinimonas soli</name>
    <dbReference type="NCBI Taxonomy" id="1074233"/>
    <lineage>
        <taxon>Bacteria</taxon>
        <taxon>Bacillati</taxon>
        <taxon>Actinomycetota</taxon>
        <taxon>Actinomycetes</taxon>
        <taxon>Micrococcales</taxon>
        <taxon>Microbacteriaceae</taxon>
        <taxon>Lysinimonas</taxon>
    </lineage>
</organism>
<name>A0ABW0NKK2_9MICO</name>
<evidence type="ECO:0000256" key="3">
    <source>
        <dbReference type="ARBA" id="ARBA00022605"/>
    </source>
</evidence>
<keyword evidence="4 7" id="KW-0808">Transferase</keyword>
<feature type="binding site" evidence="7">
    <location>
        <position position="197"/>
    </location>
    <ligand>
        <name>3-phosphoshikimate</name>
        <dbReference type="ChEBI" id="CHEBI:145989"/>
    </ligand>
</feature>
<evidence type="ECO:0000256" key="2">
    <source>
        <dbReference type="ARBA" id="ARBA00009948"/>
    </source>
</evidence>
<feature type="binding site" evidence="7">
    <location>
        <position position="378"/>
    </location>
    <ligand>
        <name>phosphoenolpyruvate</name>
        <dbReference type="ChEBI" id="CHEBI:58702"/>
    </ligand>
</feature>
<dbReference type="PROSITE" id="PS00885">
    <property type="entry name" value="EPSP_SYNTHASE_2"/>
    <property type="match status" value="1"/>
</dbReference>
<sequence length="473" mass="48742">MALQRYSTRDEFGNLLANDDARVWWSAPTATSALSARIMLPGSKSLTNRELVLSALADGPSLLRRPLHSRDSQLMIDALRALGVGIEEVPGDGAFGPDLRITPPEPTGGELLGSVSIDTGLAGTVMRFLPPVAALALGPTAIDGDPSARRRPMRTTITALRDLGIEVDDDGSGTMPFTIHGTGAVEGGELAIDASASSQFVSGLLLAAPRFRRGLTLRHTGERLPSLPHIEMTIAALAARGVTVSSPEPGVWVVPAGPIAAAEVTIEPDLSNAAPFLAAALVAGGTVTIEGWPDATTQVGAQLESLLPRLGAAVSRAGGALTVDGGPGIRGGAALPGVDLDLGEAGELAPTFAALAALASGPSRLRGIGHLRGHETDRLAALVTDITALGGRARELDDGLAFEPAELHGGPWLAFEDHRMATSGALIGLLVEGVEIDDIGSTAKTLPEFPELWEQMLHGRPAASPAPIDWLGL</sequence>
<feature type="binding site" evidence="7">
    <location>
        <position position="419"/>
    </location>
    <ligand>
        <name>phosphoenolpyruvate</name>
        <dbReference type="ChEBI" id="CHEBI:58702"/>
    </ligand>
</feature>
<keyword evidence="3 7" id="KW-0028">Amino-acid biosynthesis</keyword>